<dbReference type="RefSeq" id="WP_204071464.1">
    <property type="nucleotide sequence ID" value="NZ_BAABHI010000012.1"/>
</dbReference>
<name>A0A8J3UAX4_9ACTN</name>
<dbReference type="SUPFAM" id="SSF82784">
    <property type="entry name" value="OsmC-like"/>
    <property type="match status" value="1"/>
</dbReference>
<dbReference type="Proteomes" id="UP000622547">
    <property type="component" value="Unassembled WGS sequence"/>
</dbReference>
<dbReference type="Gene3D" id="2.20.25.10">
    <property type="match status" value="1"/>
</dbReference>
<dbReference type="EMBL" id="BOOP01000003">
    <property type="protein sequence ID" value="GII35730.1"/>
    <property type="molecule type" value="Genomic_DNA"/>
</dbReference>
<protein>
    <submittedName>
        <fullName evidence="2">Uncharacterized protein</fullName>
    </submittedName>
</protein>
<reference evidence="2 3" key="1">
    <citation type="submission" date="2021-01" db="EMBL/GenBank/DDBJ databases">
        <title>Whole genome shotgun sequence of Planotetraspora phitsanulokensis NBRC 104273.</title>
        <authorList>
            <person name="Komaki H."/>
            <person name="Tamura T."/>
        </authorList>
    </citation>
    <scope>NUCLEOTIDE SEQUENCE [LARGE SCALE GENOMIC DNA]</scope>
    <source>
        <strain evidence="2 3">NBRC 104273</strain>
    </source>
</reference>
<keyword evidence="3" id="KW-1185">Reference proteome</keyword>
<sequence>MNDSIPSSDNEDSGIAFKPIYMTHVAVSGGSSAHGRAVGRARSADGALDVDLRMPGELGGDTSGPNPE</sequence>
<comment type="caution">
    <text evidence="2">The sequence shown here is derived from an EMBL/GenBank/DDBJ whole genome shotgun (WGS) entry which is preliminary data.</text>
</comment>
<accession>A0A8J3UAX4</accession>
<feature type="region of interest" description="Disordered" evidence="1">
    <location>
        <begin position="29"/>
        <end position="68"/>
    </location>
</feature>
<dbReference type="AlphaFoldDB" id="A0A8J3UAX4"/>
<proteinExistence type="predicted"/>
<evidence type="ECO:0000313" key="2">
    <source>
        <dbReference type="EMBL" id="GII35730.1"/>
    </source>
</evidence>
<gene>
    <name evidence="2" type="ORF">Pph01_07330</name>
</gene>
<evidence type="ECO:0000256" key="1">
    <source>
        <dbReference type="SAM" id="MobiDB-lite"/>
    </source>
</evidence>
<dbReference type="InterPro" id="IPR036102">
    <property type="entry name" value="OsmC/Ohrsf"/>
</dbReference>
<organism evidence="2 3">
    <name type="scientific">Planotetraspora phitsanulokensis</name>
    <dbReference type="NCBI Taxonomy" id="575192"/>
    <lineage>
        <taxon>Bacteria</taxon>
        <taxon>Bacillati</taxon>
        <taxon>Actinomycetota</taxon>
        <taxon>Actinomycetes</taxon>
        <taxon>Streptosporangiales</taxon>
        <taxon>Streptosporangiaceae</taxon>
        <taxon>Planotetraspora</taxon>
    </lineage>
</organism>
<evidence type="ECO:0000313" key="3">
    <source>
        <dbReference type="Proteomes" id="UP000622547"/>
    </source>
</evidence>